<feature type="region of interest" description="Disordered" evidence="1">
    <location>
        <begin position="1"/>
        <end position="155"/>
    </location>
</feature>
<feature type="region of interest" description="Disordered" evidence="1">
    <location>
        <begin position="208"/>
        <end position="227"/>
    </location>
</feature>
<feature type="region of interest" description="Disordered" evidence="1">
    <location>
        <begin position="359"/>
        <end position="402"/>
    </location>
</feature>
<dbReference type="InterPro" id="IPR039884">
    <property type="entry name" value="R3HC1/R3HCL"/>
</dbReference>
<dbReference type="InterPro" id="IPR012677">
    <property type="entry name" value="Nucleotide-bd_a/b_plait_sf"/>
</dbReference>
<evidence type="ECO:0000259" key="2">
    <source>
        <dbReference type="Pfam" id="PF22877"/>
    </source>
</evidence>
<gene>
    <name evidence="3" type="ORF">DEBURN_LOCUS7757</name>
</gene>
<evidence type="ECO:0000313" key="3">
    <source>
        <dbReference type="EMBL" id="CAG8564497.1"/>
    </source>
</evidence>
<dbReference type="OrthoDB" id="5418203at2759"/>
<dbReference type="Pfam" id="PF22877">
    <property type="entry name" value="RRM_Thc1"/>
    <property type="match status" value="1"/>
</dbReference>
<protein>
    <submittedName>
        <fullName evidence="3">8338_t:CDS:1</fullName>
    </submittedName>
</protein>
<dbReference type="AlphaFoldDB" id="A0A9N9BG01"/>
<comment type="caution">
    <text evidence="3">The sequence shown here is derived from an EMBL/GenBank/DDBJ whole genome shotgun (WGS) entry which is preliminary data.</text>
</comment>
<dbReference type="PANTHER" id="PTHR21678:SF0">
    <property type="entry name" value="C3H1-TYPE DOMAIN-CONTAINING PROTEIN"/>
    <property type="match status" value="1"/>
</dbReference>
<feature type="compositionally biased region" description="Polar residues" evidence="1">
    <location>
        <begin position="1"/>
        <end position="13"/>
    </location>
</feature>
<proteinExistence type="predicted"/>
<name>A0A9N9BG01_9GLOM</name>
<feature type="compositionally biased region" description="Basic and acidic residues" evidence="1">
    <location>
        <begin position="377"/>
        <end position="395"/>
    </location>
</feature>
<organism evidence="3 4">
    <name type="scientific">Diversispora eburnea</name>
    <dbReference type="NCBI Taxonomy" id="1213867"/>
    <lineage>
        <taxon>Eukaryota</taxon>
        <taxon>Fungi</taxon>
        <taxon>Fungi incertae sedis</taxon>
        <taxon>Mucoromycota</taxon>
        <taxon>Glomeromycotina</taxon>
        <taxon>Glomeromycetes</taxon>
        <taxon>Diversisporales</taxon>
        <taxon>Diversisporaceae</taxon>
        <taxon>Diversispora</taxon>
    </lineage>
</organism>
<sequence>MGSTAASPEASPTRSDKSRKPVSEVYVPKQRRSLTDEEQLSPISDSKGSIINDNYENQDNAILRKGRGTFRGPGTDNQQDQQDQQKQAPRTPRGRDFDATSLRQYPPKTGDKPPNKGHVRAKSKSDSRKNSNGHQGSESGGSGSDNNASDDVSKIANSLENINISDNNESEVKVTSQYNDTPLTSQEFLVQQDVDDWENQADVAEMKNNSGFNSPITSPTSPVENPFDWQANRQKSEAQKNENAKNAYEGSTRILDIFDFPASFKTHHLHEIFQEYENMRGGYRIKWMEDTRALIIFEHPSTARKAYLDNVTYQLATIKPYEGPTDFLQKNPNIAAQSRARPATTDMVAKRLVHGALGVRVSRSPEQRQAENMILRSARDQRDQRRNEVTRRSQDLDSAFNE</sequence>
<feature type="domain" description="Thc1 RRM" evidence="2">
    <location>
        <begin position="257"/>
        <end position="325"/>
    </location>
</feature>
<dbReference type="Proteomes" id="UP000789706">
    <property type="component" value="Unassembled WGS sequence"/>
</dbReference>
<dbReference type="InterPro" id="IPR053800">
    <property type="entry name" value="Thc1_RRM"/>
</dbReference>
<accession>A0A9N9BG01</accession>
<feature type="compositionally biased region" description="Polar residues" evidence="1">
    <location>
        <begin position="208"/>
        <end position="223"/>
    </location>
</feature>
<feature type="compositionally biased region" description="Low complexity" evidence="1">
    <location>
        <begin position="76"/>
        <end position="87"/>
    </location>
</feature>
<dbReference type="Gene3D" id="3.30.70.330">
    <property type="match status" value="1"/>
</dbReference>
<reference evidence="3" key="1">
    <citation type="submission" date="2021-06" db="EMBL/GenBank/DDBJ databases">
        <authorList>
            <person name="Kallberg Y."/>
            <person name="Tangrot J."/>
            <person name="Rosling A."/>
        </authorList>
    </citation>
    <scope>NUCLEOTIDE SEQUENCE</scope>
    <source>
        <strain evidence="3">AZ414A</strain>
    </source>
</reference>
<feature type="compositionally biased region" description="Polar residues" evidence="1">
    <location>
        <begin position="41"/>
        <end position="60"/>
    </location>
</feature>
<evidence type="ECO:0000256" key="1">
    <source>
        <dbReference type="SAM" id="MobiDB-lite"/>
    </source>
</evidence>
<evidence type="ECO:0000313" key="4">
    <source>
        <dbReference type="Proteomes" id="UP000789706"/>
    </source>
</evidence>
<keyword evidence="4" id="KW-1185">Reference proteome</keyword>
<dbReference type="EMBL" id="CAJVPK010000997">
    <property type="protein sequence ID" value="CAG8564497.1"/>
    <property type="molecule type" value="Genomic_DNA"/>
</dbReference>
<dbReference type="PANTHER" id="PTHR21678">
    <property type="entry name" value="GROWTH INHIBITION AND DIFFERENTIATION RELATED PROTEIN 88"/>
    <property type="match status" value="1"/>
</dbReference>